<dbReference type="FunFam" id="2.60.40.10:FF:000257">
    <property type="entry name" value="Dyslexia-associated protein KIAA0319-like"/>
    <property type="match status" value="1"/>
</dbReference>
<evidence type="ECO:0000313" key="4">
    <source>
        <dbReference type="Proteomes" id="UP000256708"/>
    </source>
</evidence>
<feature type="compositionally biased region" description="Polar residues" evidence="1">
    <location>
        <begin position="8"/>
        <end position="20"/>
    </location>
</feature>
<feature type="non-terminal residue" evidence="3">
    <location>
        <position position="181"/>
    </location>
</feature>
<dbReference type="InterPro" id="IPR029865">
    <property type="entry name" value="KIAA0319-like"/>
</dbReference>
<dbReference type="GO" id="GO:0031410">
    <property type="term" value="C:cytoplasmic vesicle"/>
    <property type="evidence" value="ECO:0007669"/>
    <property type="project" value="TreeGrafter"/>
</dbReference>
<sequence length="181" mass="17853">GGRLSPYQGGTTPPANQPPTASAGADITITLPTSSVALSGSGTDTDGIISSYSWSQVSGPNTATLSGANSATLTAGSLMEGDYTFRLTVTDNGGAKATDEVNVLVSPAAPVNQVPVADAGPDMSVTLPVNSVALSGSGTDTDGTISSYSWSQVSGPNTATFSSRTVASPTVSALVEGAYAF</sequence>
<reference evidence="4" key="1">
    <citation type="submission" date="2018-08" db="EMBL/GenBank/DDBJ databases">
        <authorList>
            <person name="Liu Z.-W."/>
            <person name="Du Z.-J."/>
        </authorList>
    </citation>
    <scope>NUCLEOTIDE SEQUENCE [LARGE SCALE GENOMIC DNA]</scope>
    <source>
        <strain evidence="4">H4X</strain>
    </source>
</reference>
<dbReference type="InterPro" id="IPR013783">
    <property type="entry name" value="Ig-like_fold"/>
</dbReference>
<dbReference type="PANTHER" id="PTHR46182:SF2">
    <property type="entry name" value="FI19480P1"/>
    <property type="match status" value="1"/>
</dbReference>
<dbReference type="SUPFAM" id="SSF49299">
    <property type="entry name" value="PKD domain"/>
    <property type="match status" value="2"/>
</dbReference>
<proteinExistence type="predicted"/>
<feature type="region of interest" description="Disordered" evidence="1">
    <location>
        <begin position="1"/>
        <end position="25"/>
    </location>
</feature>
<dbReference type="Gene3D" id="2.60.40.10">
    <property type="entry name" value="Immunoglobulins"/>
    <property type="match status" value="2"/>
</dbReference>
<evidence type="ECO:0000259" key="2">
    <source>
        <dbReference type="SMART" id="SM00089"/>
    </source>
</evidence>
<comment type="caution">
    <text evidence="3">The sequence shown here is derived from an EMBL/GenBank/DDBJ whole genome shotgun (WGS) entry which is preliminary data.</text>
</comment>
<accession>A0A3D8KYG3</accession>
<dbReference type="PANTHER" id="PTHR46182">
    <property type="entry name" value="FI19480P1"/>
    <property type="match status" value="1"/>
</dbReference>
<keyword evidence="4" id="KW-1185">Reference proteome</keyword>
<dbReference type="EMBL" id="QRGR01000088">
    <property type="protein sequence ID" value="RDV10081.1"/>
    <property type="molecule type" value="Genomic_DNA"/>
</dbReference>
<dbReference type="RefSeq" id="WP_246001075.1">
    <property type="nucleotide sequence ID" value="NZ_QRGR01000088.1"/>
</dbReference>
<dbReference type="Pfam" id="PF22352">
    <property type="entry name" value="K319L-like_PKD"/>
    <property type="match status" value="2"/>
</dbReference>
<dbReference type="InterPro" id="IPR035986">
    <property type="entry name" value="PKD_dom_sf"/>
</dbReference>
<organism evidence="3 4">
    <name type="scientific">Pontibacter diazotrophicus</name>
    <dbReference type="NCBI Taxonomy" id="1400979"/>
    <lineage>
        <taxon>Bacteria</taxon>
        <taxon>Pseudomonadati</taxon>
        <taxon>Bacteroidota</taxon>
        <taxon>Cytophagia</taxon>
        <taxon>Cytophagales</taxon>
        <taxon>Hymenobacteraceae</taxon>
        <taxon>Pontibacter</taxon>
    </lineage>
</organism>
<gene>
    <name evidence="3" type="ORF">DXT99_26820</name>
</gene>
<dbReference type="SMART" id="SM00089">
    <property type="entry name" value="PKD"/>
    <property type="match status" value="1"/>
</dbReference>
<protein>
    <recommendedName>
        <fullName evidence="2">PKD/Chitinase domain-containing protein</fullName>
    </recommendedName>
</protein>
<dbReference type="InterPro" id="IPR022409">
    <property type="entry name" value="PKD/Chitinase_dom"/>
</dbReference>
<dbReference type="AlphaFoldDB" id="A0A3D8KYG3"/>
<name>A0A3D8KYG3_9BACT</name>
<feature type="domain" description="PKD/Chitinase" evidence="2">
    <location>
        <begin position="20"/>
        <end position="108"/>
    </location>
</feature>
<evidence type="ECO:0000256" key="1">
    <source>
        <dbReference type="SAM" id="MobiDB-lite"/>
    </source>
</evidence>
<evidence type="ECO:0000313" key="3">
    <source>
        <dbReference type="EMBL" id="RDV10081.1"/>
    </source>
</evidence>
<feature type="non-terminal residue" evidence="3">
    <location>
        <position position="1"/>
    </location>
</feature>
<dbReference type="Proteomes" id="UP000256708">
    <property type="component" value="Unassembled WGS sequence"/>
</dbReference>
<dbReference type="GO" id="GO:0016020">
    <property type="term" value="C:membrane"/>
    <property type="evidence" value="ECO:0007669"/>
    <property type="project" value="TreeGrafter"/>
</dbReference>